<keyword evidence="1" id="KW-0812">Transmembrane</keyword>
<comment type="caution">
    <text evidence="2">The sequence shown here is derived from an EMBL/GenBank/DDBJ whole genome shotgun (WGS) entry which is preliminary data.</text>
</comment>
<evidence type="ECO:0000313" key="3">
    <source>
        <dbReference type="Proteomes" id="UP001262835"/>
    </source>
</evidence>
<evidence type="ECO:0000256" key="1">
    <source>
        <dbReference type="SAM" id="Phobius"/>
    </source>
</evidence>
<feature type="transmembrane region" description="Helical" evidence="1">
    <location>
        <begin position="166"/>
        <end position="190"/>
    </location>
</feature>
<dbReference type="Proteomes" id="UP001262835">
    <property type="component" value="Unassembled WGS sequence"/>
</dbReference>
<keyword evidence="3" id="KW-1185">Reference proteome</keyword>
<feature type="transmembrane region" description="Helical" evidence="1">
    <location>
        <begin position="68"/>
        <end position="86"/>
    </location>
</feature>
<protein>
    <submittedName>
        <fullName evidence="2">Uncharacterized protein</fullName>
    </submittedName>
</protein>
<name>A0ABU3GGV1_9MICO</name>
<organism evidence="2 3">
    <name type="scientific">Microbacterium aquilitoris</name>
    <dbReference type="NCBI Taxonomy" id="3067307"/>
    <lineage>
        <taxon>Bacteria</taxon>
        <taxon>Bacillati</taxon>
        <taxon>Actinomycetota</taxon>
        <taxon>Actinomycetes</taxon>
        <taxon>Micrococcales</taxon>
        <taxon>Microbacteriaceae</taxon>
        <taxon>Microbacterium</taxon>
    </lineage>
</organism>
<accession>A0ABU3GGV1</accession>
<feature type="transmembrane region" description="Helical" evidence="1">
    <location>
        <begin position="131"/>
        <end position="154"/>
    </location>
</feature>
<feature type="transmembrane region" description="Helical" evidence="1">
    <location>
        <begin position="7"/>
        <end position="30"/>
    </location>
</feature>
<gene>
    <name evidence="2" type="ORF">Q9S78_04560</name>
</gene>
<keyword evidence="1" id="KW-0472">Membrane</keyword>
<evidence type="ECO:0000313" key="2">
    <source>
        <dbReference type="EMBL" id="MDT3329935.1"/>
    </source>
</evidence>
<reference evidence="2 3" key="1">
    <citation type="submission" date="2023-08" db="EMBL/GenBank/DDBJ databases">
        <title>Microbacterium aquilitoris sp. nov. and Microbacterium gwkjibeachense sp. nov., isolated from beach.</title>
        <authorList>
            <person name="Lee S.D."/>
            <person name="Yang H."/>
            <person name="Kim I."/>
        </authorList>
    </citation>
    <scope>NUCLEOTIDE SEQUENCE [LARGE SCALE GENOMIC DNA]</scope>
    <source>
        <strain evidence="2 3">KSW-18</strain>
    </source>
</reference>
<sequence length="210" mass="21512">MRGRRLTWTIGGAGLITCGVAGILLSATLGSSLTDVLAFSVDLLWAAAVLIFAIGTSPRDSVVARRPLGVITLALVALWPLAMRIVGLFQDPMDPIPLIPWEVSTFVPLALSLVAVVQIGRASVAPRAWRWAPAIALAVSVVCDALSLVVVAGADQASAVQFVGLSSALGVIGFLVRTLGLGIVALLAVASERPASVPVYSSPSEPAPGS</sequence>
<dbReference type="EMBL" id="JAUZVT010000001">
    <property type="protein sequence ID" value="MDT3329935.1"/>
    <property type="molecule type" value="Genomic_DNA"/>
</dbReference>
<feature type="transmembrane region" description="Helical" evidence="1">
    <location>
        <begin position="36"/>
        <end position="56"/>
    </location>
</feature>
<proteinExistence type="predicted"/>
<keyword evidence="1" id="KW-1133">Transmembrane helix</keyword>
<dbReference type="RefSeq" id="WP_311869093.1">
    <property type="nucleotide sequence ID" value="NZ_JAUZVT010000001.1"/>
</dbReference>
<feature type="transmembrane region" description="Helical" evidence="1">
    <location>
        <begin position="98"/>
        <end position="119"/>
    </location>
</feature>